<dbReference type="InterPro" id="IPR036583">
    <property type="entry name" value="23S_rRNA_IVS_sf"/>
</dbReference>
<dbReference type="CDD" id="cd16376">
    <property type="entry name" value="Avd_like"/>
    <property type="match status" value="1"/>
</dbReference>
<evidence type="ECO:0000259" key="1">
    <source>
        <dbReference type="Pfam" id="PF22296"/>
    </source>
</evidence>
<dbReference type="NCBIfam" id="NF033474">
    <property type="entry name" value="DivGenRetAVD"/>
    <property type="match status" value="1"/>
</dbReference>
<dbReference type="Proteomes" id="UP000183758">
    <property type="component" value="Unassembled WGS sequence"/>
</dbReference>
<evidence type="ECO:0000313" key="2">
    <source>
        <dbReference type="EMBL" id="OIP85867.1"/>
    </source>
</evidence>
<reference evidence="2 3" key="1">
    <citation type="journal article" date="2016" name="Environ. Microbiol.">
        <title>Genomic resolution of a cold subsurface aquifer community provides metabolic insights for novel microbes adapted to high CO concentrations.</title>
        <authorList>
            <person name="Probst A.J."/>
            <person name="Castelle C.J."/>
            <person name="Singh A."/>
            <person name="Brown C.T."/>
            <person name="Anantharaman K."/>
            <person name="Sharon I."/>
            <person name="Hug L.A."/>
            <person name="Burstein D."/>
            <person name="Emerson J.B."/>
            <person name="Thomas B.C."/>
            <person name="Banfield J.F."/>
        </authorList>
    </citation>
    <scope>NUCLEOTIDE SEQUENCE [LARGE SCALE GENOMIC DNA]</scope>
    <source>
        <strain evidence="2">CG2_30_33_16</strain>
    </source>
</reference>
<feature type="domain" description="bAvd-like" evidence="1">
    <location>
        <begin position="5"/>
        <end position="109"/>
    </location>
</feature>
<dbReference type="EMBL" id="MNZM01000022">
    <property type="protein sequence ID" value="OIP85867.1"/>
    <property type="molecule type" value="Genomic_DNA"/>
</dbReference>
<name>A0A1J5HN87_9BACT</name>
<organism evidence="2 3">
    <name type="scientific">Candidatus Roizmanbacteria bacterium CG2_30_33_16</name>
    <dbReference type="NCBI Taxonomy" id="1805340"/>
    <lineage>
        <taxon>Bacteria</taxon>
        <taxon>Candidatus Roizmaniibacteriota</taxon>
    </lineage>
</organism>
<proteinExistence type="predicted"/>
<accession>A0A1J5HN87</accession>
<protein>
    <recommendedName>
        <fullName evidence="1">bAvd-like domain-containing protein</fullName>
    </recommendedName>
</protein>
<dbReference type="Pfam" id="PF22296">
    <property type="entry name" value="bAvd"/>
    <property type="match status" value="1"/>
</dbReference>
<gene>
    <name evidence="2" type="ORF">AUK04_00955</name>
</gene>
<dbReference type="SUPFAM" id="SSF158446">
    <property type="entry name" value="IVS-encoded protein-like"/>
    <property type="match status" value="1"/>
</dbReference>
<dbReference type="InterPro" id="IPR055360">
    <property type="entry name" value="bAvd"/>
</dbReference>
<comment type="caution">
    <text evidence="2">The sequence shown here is derived from an EMBL/GenBank/DDBJ whole genome shotgun (WGS) entry which is preliminary data.</text>
</comment>
<evidence type="ECO:0000313" key="3">
    <source>
        <dbReference type="Proteomes" id="UP000183758"/>
    </source>
</evidence>
<dbReference type="AlphaFoldDB" id="A0A1J5HN87"/>
<dbReference type="Gene3D" id="1.20.1440.60">
    <property type="entry name" value="23S rRNA-intervening sequence"/>
    <property type="match status" value="1"/>
</dbReference>
<sequence length="112" mass="13411">MIDQLIIFQKLYDLYLYAHRTVGKFPKSQRFLLSNYLLQTNIEMIRLAIVANSKKGRLEEQKELSVKLDIFRVFVRLSKDINFLSIKEYQYFIERINEIGRLLTAWRKSSSC</sequence>